<feature type="region of interest" description="Disordered" evidence="6">
    <location>
        <begin position="936"/>
        <end position="987"/>
    </location>
</feature>
<evidence type="ECO:0000313" key="9">
    <source>
        <dbReference type="Proteomes" id="UP001341281"/>
    </source>
</evidence>
<dbReference type="PANTHER" id="PTHR46235:SF3">
    <property type="entry name" value="PHD FINGER-CONTAINING PROTEIN DDB_G0268158"/>
    <property type="match status" value="1"/>
</dbReference>
<evidence type="ECO:0000256" key="1">
    <source>
        <dbReference type="ARBA" id="ARBA00004123"/>
    </source>
</evidence>
<dbReference type="InterPro" id="IPR022702">
    <property type="entry name" value="Cytosine_MeTrfase1_RFD"/>
</dbReference>
<accession>A0AAQ3WJR9</accession>
<feature type="compositionally biased region" description="Low complexity" evidence="6">
    <location>
        <begin position="535"/>
        <end position="546"/>
    </location>
</feature>
<feature type="region of interest" description="Disordered" evidence="6">
    <location>
        <begin position="1221"/>
        <end position="1257"/>
    </location>
</feature>
<feature type="compositionally biased region" description="Basic and acidic residues" evidence="6">
    <location>
        <begin position="471"/>
        <end position="502"/>
    </location>
</feature>
<keyword evidence="4" id="KW-0862">Zinc</keyword>
<gene>
    <name evidence="8" type="ORF">U9M48_013662</name>
</gene>
<dbReference type="Gene3D" id="3.30.40.10">
    <property type="entry name" value="Zinc/RING finger domain, C3HC4 (zinc finger)"/>
    <property type="match status" value="2"/>
</dbReference>
<dbReference type="Pfam" id="PF26055">
    <property type="entry name" value="Mtase_EDM2"/>
    <property type="match status" value="1"/>
</dbReference>
<evidence type="ECO:0000256" key="4">
    <source>
        <dbReference type="ARBA" id="ARBA00022833"/>
    </source>
</evidence>
<feature type="region of interest" description="Disordered" evidence="6">
    <location>
        <begin position="1173"/>
        <end position="1192"/>
    </location>
</feature>
<sequence>MSAMAVTMMSDDDDAEPQLNAVDSYYFLDSLNQPVCFSTLPLRLGDDDIPECKKRLGLRGTADPGIKVYKEVVAWRLELEGKQPHVMVLAADGGGWIRLVKPKNSYEKMIRSVLITMQMLHFLKRKPDEPDKNLWSHLRKVFDKFDDRPSEDDFRNHCSLMKQFASRDPVLAKSEILRAFLEGRSRKNISEVGADNIEVKKPFIADDGDIDEIVMEDVNSESDEEEDEDLFESICAICDNGGDLLCCDGPCMRSFHAKKGTGEDSYCGTLGYTEEEVEAMNIFLCKNCEYKQHQCFICGVLEPSDGAVAKVFLCNNATCGHFYHPKCVAHKLHPNSRNEASELEKKITEGFSFTCPIHWCFHCKGLEDRTKEPLQFAVCRRCPKSYHRKCLPREISFEDTEEDFITRAWELSKRILIYCLDHEIDSDIETPVRNHIKFPKIEKTHQYLKKGDKLLVNKKKRTYSDSVCDQPSKDNMKMKSRVHVQEGEQNKQTTREVSEKNSTENLVYRPEKKKAKLVKKIQLPDVPNDPSLSSPLPQEQELAPLPSSASRKIPQSSFPTVDSEIEKRVISIVRNEGSSLTLNDITRKCSVPSTHVYSGRQAERIPQGKIERSIQAVGAALKKLENGGNANDARAVCEPDVLRQLAKWHIVDKLHWYVEPGDMIVDFCCGANDFSWLMKEKLDKVQKKCNFKNYDLIQPQNRFCFEKRDWMTVQPGELPHGSQLIMGLNPPFGVKASLANKFIDKALTFKPKLIVLIVPKETKRLDQKRTPYDLIWEDNECLAGKAFYLPGSVDLNDKTVEGWNASAPPLYLWSHPDWTKKHKKLAEEHSHSCRGNIACHVEETILSDDHVKTSSYINEGDLFHGLPMRKQAEHTKKWNSKRGKKRKSVDKTRCNDRQANILDECPDKKPARSEEEKENLVKIAVHVKEASISDNLPVNKQTEAGRKVISQSGKQRANDRYDNRRPDNRSRKWTPDHEESFPPEKQVEVAYEETKAIVSRKKSVHNEQIGACHENRRNACGEESKSGQHNYEQKAAGMPNIKFREGGDGSDMSISSPDSSNAQRTSRSYSPAKPTEHHFDRIAHQDSYMNCPVKEPYESLTRVTHQGSSLPSKEEYFGAHRKQNDHMYADVNGSFYSSQHLSNSADVPMQGYGAGYGQGGDSYLQTHLGRHSLGSSGDRFSQPASRTPAFGLSGASSQRGLVMDKYAYGLMGPSGLPSSVIDKYSLPLDGTNPRPKSLSQQYPLGQSGPSGGRWPQN</sequence>
<dbReference type="Pfam" id="PF22908">
    <property type="entry name" value="PHD_NSD"/>
    <property type="match status" value="1"/>
</dbReference>
<feature type="domain" description="Zinc finger PHD-type" evidence="7">
    <location>
        <begin position="294"/>
        <end position="358"/>
    </location>
</feature>
<feature type="region of interest" description="Disordered" evidence="6">
    <location>
        <begin position="1038"/>
        <end position="1076"/>
    </location>
</feature>
<dbReference type="InterPro" id="IPR001965">
    <property type="entry name" value="Znf_PHD"/>
</dbReference>
<comment type="subcellular location">
    <subcellularLocation>
        <location evidence="1">Nucleus</location>
    </subcellularLocation>
</comment>
<feature type="compositionally biased region" description="Basic and acidic residues" evidence="6">
    <location>
        <begin position="956"/>
        <end position="987"/>
    </location>
</feature>
<keyword evidence="5" id="KW-0539">Nucleus</keyword>
<name>A0AAQ3WJR9_PASNO</name>
<evidence type="ECO:0000256" key="5">
    <source>
        <dbReference type="ARBA" id="ARBA00023242"/>
    </source>
</evidence>
<dbReference type="InterPro" id="IPR013083">
    <property type="entry name" value="Znf_RING/FYVE/PHD"/>
</dbReference>
<dbReference type="InterPro" id="IPR058939">
    <property type="entry name" value="Mtase_EDM2"/>
</dbReference>
<evidence type="ECO:0000256" key="6">
    <source>
        <dbReference type="SAM" id="MobiDB-lite"/>
    </source>
</evidence>
<evidence type="ECO:0000256" key="3">
    <source>
        <dbReference type="ARBA" id="ARBA00022771"/>
    </source>
</evidence>
<dbReference type="Pfam" id="PF12047">
    <property type="entry name" value="DNMT1-RFD"/>
    <property type="match status" value="1"/>
</dbReference>
<feature type="domain" description="Zinc finger PHD-type" evidence="7">
    <location>
        <begin position="359"/>
        <end position="423"/>
    </location>
</feature>
<organism evidence="8 9">
    <name type="scientific">Paspalum notatum var. saurae</name>
    <dbReference type="NCBI Taxonomy" id="547442"/>
    <lineage>
        <taxon>Eukaryota</taxon>
        <taxon>Viridiplantae</taxon>
        <taxon>Streptophyta</taxon>
        <taxon>Embryophyta</taxon>
        <taxon>Tracheophyta</taxon>
        <taxon>Spermatophyta</taxon>
        <taxon>Magnoliopsida</taxon>
        <taxon>Liliopsida</taxon>
        <taxon>Poales</taxon>
        <taxon>Poaceae</taxon>
        <taxon>PACMAD clade</taxon>
        <taxon>Panicoideae</taxon>
        <taxon>Andropogonodae</taxon>
        <taxon>Paspaleae</taxon>
        <taxon>Paspalinae</taxon>
        <taxon>Paspalum</taxon>
    </lineage>
</organism>
<feature type="compositionally biased region" description="Polar residues" evidence="6">
    <location>
        <begin position="547"/>
        <end position="560"/>
    </location>
</feature>
<dbReference type="AlphaFoldDB" id="A0AAQ3WJR9"/>
<dbReference type="GO" id="GO:0005634">
    <property type="term" value="C:nucleus"/>
    <property type="evidence" value="ECO:0007669"/>
    <property type="project" value="UniProtKB-SubCell"/>
</dbReference>
<dbReference type="EMBL" id="CP144747">
    <property type="protein sequence ID" value="WVZ64093.1"/>
    <property type="molecule type" value="Genomic_DNA"/>
</dbReference>
<dbReference type="SMART" id="SM00249">
    <property type="entry name" value="PHD"/>
    <property type="match status" value="3"/>
</dbReference>
<proteinExistence type="predicted"/>
<protein>
    <recommendedName>
        <fullName evidence="7">Zinc finger PHD-type domain-containing protein</fullName>
    </recommendedName>
</protein>
<feature type="compositionally biased region" description="Low complexity" evidence="6">
    <location>
        <begin position="1050"/>
        <end position="1060"/>
    </location>
</feature>
<keyword evidence="9" id="KW-1185">Reference proteome</keyword>
<evidence type="ECO:0000313" key="8">
    <source>
        <dbReference type="EMBL" id="WVZ64093.1"/>
    </source>
</evidence>
<dbReference type="CDD" id="cd15565">
    <property type="entry name" value="PHD2_NSD"/>
    <property type="match status" value="1"/>
</dbReference>
<dbReference type="PANTHER" id="PTHR46235">
    <property type="entry name" value="PHD FINGER-CONTAINING PROTEIN DDB_G0268158"/>
    <property type="match status" value="1"/>
</dbReference>
<feature type="compositionally biased region" description="Basic residues" evidence="6">
    <location>
        <begin position="877"/>
        <end position="888"/>
    </location>
</feature>
<keyword evidence="3" id="KW-0863">Zinc-finger</keyword>
<feature type="domain" description="Zinc finger PHD-type" evidence="7">
    <location>
        <begin position="234"/>
        <end position="289"/>
    </location>
</feature>
<dbReference type="Proteomes" id="UP001341281">
    <property type="component" value="Chromosome 03"/>
</dbReference>
<dbReference type="InterPro" id="IPR055198">
    <property type="entry name" value="NSD_PHD"/>
</dbReference>
<dbReference type="GO" id="GO:0008270">
    <property type="term" value="F:zinc ion binding"/>
    <property type="evidence" value="ECO:0007669"/>
    <property type="project" value="UniProtKB-KW"/>
</dbReference>
<reference evidence="8 9" key="1">
    <citation type="submission" date="2024-02" db="EMBL/GenBank/DDBJ databases">
        <title>High-quality chromosome-scale genome assembly of Pensacola bahiagrass (Paspalum notatum Flugge var. saurae).</title>
        <authorList>
            <person name="Vega J.M."/>
            <person name="Podio M."/>
            <person name="Orjuela J."/>
            <person name="Siena L.A."/>
            <person name="Pessino S.C."/>
            <person name="Combes M.C."/>
            <person name="Mariac C."/>
            <person name="Albertini E."/>
            <person name="Pupilli F."/>
            <person name="Ortiz J.P.A."/>
            <person name="Leblanc O."/>
        </authorList>
    </citation>
    <scope>NUCLEOTIDE SEQUENCE [LARGE SCALE GENOMIC DNA]</scope>
    <source>
        <strain evidence="8">R1</strain>
        <tissue evidence="8">Leaf</tissue>
    </source>
</reference>
<evidence type="ECO:0000259" key="7">
    <source>
        <dbReference type="SMART" id="SM00249"/>
    </source>
</evidence>
<feature type="compositionally biased region" description="Polar residues" evidence="6">
    <location>
        <begin position="1173"/>
        <end position="1185"/>
    </location>
</feature>
<feature type="region of interest" description="Disordered" evidence="6">
    <location>
        <begin position="869"/>
        <end position="894"/>
    </location>
</feature>
<evidence type="ECO:0000256" key="2">
    <source>
        <dbReference type="ARBA" id="ARBA00022723"/>
    </source>
</evidence>
<feature type="region of interest" description="Disordered" evidence="6">
    <location>
        <begin position="465"/>
        <end position="560"/>
    </location>
</feature>
<keyword evidence="2" id="KW-0479">Metal-binding</keyword>